<evidence type="ECO:0008006" key="4">
    <source>
        <dbReference type="Google" id="ProtNLM"/>
    </source>
</evidence>
<keyword evidence="3" id="KW-1185">Reference proteome</keyword>
<dbReference type="Proteomes" id="UP000293912">
    <property type="component" value="Chromosome"/>
</dbReference>
<protein>
    <recommendedName>
        <fullName evidence="4">DUF4390 domain-containing protein</fullName>
    </recommendedName>
</protein>
<keyword evidence="1" id="KW-0732">Signal</keyword>
<evidence type="ECO:0000256" key="1">
    <source>
        <dbReference type="SAM" id="SignalP"/>
    </source>
</evidence>
<evidence type="ECO:0000313" key="2">
    <source>
        <dbReference type="EMBL" id="QBM30278.1"/>
    </source>
</evidence>
<accession>A0A4P6X6X4</accession>
<dbReference type="InterPro" id="IPR025500">
    <property type="entry name" value="DUF4390"/>
</dbReference>
<gene>
    <name evidence="2" type="ORF">HPF_21495</name>
</gene>
<name>A0A4P6X6X4_HYDPS</name>
<evidence type="ECO:0000313" key="3">
    <source>
        <dbReference type="Proteomes" id="UP000293912"/>
    </source>
</evidence>
<reference evidence="2 3" key="1">
    <citation type="submission" date="2019-03" db="EMBL/GenBank/DDBJ databases">
        <authorList>
            <person name="Sebastian G."/>
            <person name="Baumann P."/>
            <person name="Ruckert C."/>
            <person name="Kalinowski J."/>
            <person name="Nebel B."/>
            <person name="Takors R."/>
            <person name="Blombach B."/>
        </authorList>
    </citation>
    <scope>NUCLEOTIDE SEQUENCE [LARGE SCALE GENOMIC DNA]</scope>
    <source>
        <strain evidence="2 3">DSM 1084</strain>
    </source>
</reference>
<proteinExistence type="predicted"/>
<organism evidence="2 3">
    <name type="scientific">Hydrogenophaga pseudoflava</name>
    <name type="common">Pseudomonas carboxydoflava</name>
    <dbReference type="NCBI Taxonomy" id="47421"/>
    <lineage>
        <taxon>Bacteria</taxon>
        <taxon>Pseudomonadati</taxon>
        <taxon>Pseudomonadota</taxon>
        <taxon>Betaproteobacteria</taxon>
        <taxon>Burkholderiales</taxon>
        <taxon>Comamonadaceae</taxon>
        <taxon>Hydrogenophaga</taxon>
    </lineage>
</organism>
<dbReference type="KEGG" id="hpse:HPF_21495"/>
<feature type="signal peptide" evidence="1">
    <location>
        <begin position="1"/>
        <end position="34"/>
    </location>
</feature>
<sequence precursor="true">MTPGPTVRQWRRVWTCLLAGVLLWCLMLAAPAMAREPEVLQSTVQRSADGAKLSVRLDLEASPPVEDALLKGVPLYFVWQADVVRERWYWTDKRMGSASRTVRLAYQPLTRRWRVSVSTDGAPNAAGLQYALHQNFDDLDEALASVSRVAGWTIVEPGRLEEGVDYRAQWRFRLDLSLLPRPFQIGMANQPEWLIEVQRSFDLPTRNDGEGAPATATGDTR</sequence>
<dbReference type="EMBL" id="CP037867">
    <property type="protein sequence ID" value="QBM30278.1"/>
    <property type="molecule type" value="Genomic_DNA"/>
</dbReference>
<dbReference type="Pfam" id="PF14334">
    <property type="entry name" value="DUF4390"/>
    <property type="match status" value="1"/>
</dbReference>
<feature type="chain" id="PRO_5020955432" description="DUF4390 domain-containing protein" evidence="1">
    <location>
        <begin position="35"/>
        <end position="221"/>
    </location>
</feature>
<dbReference type="AlphaFoldDB" id="A0A4P6X6X4"/>